<sequence>MWMWFSSWADWRPHTDLYIKSRQHRFPGLGLSLTAIRISIYLVFRLNDNLLSKLFSFQGYELVRRLLAFATRPMENGDVLLPARIFLSLYSILRGNDRKCAIPNIRRTLGNGAHSDGEGLYPLSPSEKPRQ</sequence>
<keyword evidence="2" id="KW-1185">Reference proteome</keyword>
<protein>
    <submittedName>
        <fullName evidence="1">Uncharacterized protein</fullName>
    </submittedName>
</protein>
<dbReference type="Proteomes" id="UP001556367">
    <property type="component" value="Unassembled WGS sequence"/>
</dbReference>
<evidence type="ECO:0000313" key="2">
    <source>
        <dbReference type="Proteomes" id="UP001556367"/>
    </source>
</evidence>
<comment type="caution">
    <text evidence="1">The sequence shown here is derived from an EMBL/GenBank/DDBJ whole genome shotgun (WGS) entry which is preliminary data.</text>
</comment>
<name>A0ABR3ISB5_9AGAR</name>
<evidence type="ECO:0000313" key="1">
    <source>
        <dbReference type="EMBL" id="KAL0946188.1"/>
    </source>
</evidence>
<organism evidence="1 2">
    <name type="scientific">Hohenbuehelia grisea</name>
    <dbReference type="NCBI Taxonomy" id="104357"/>
    <lineage>
        <taxon>Eukaryota</taxon>
        <taxon>Fungi</taxon>
        <taxon>Dikarya</taxon>
        <taxon>Basidiomycota</taxon>
        <taxon>Agaricomycotina</taxon>
        <taxon>Agaricomycetes</taxon>
        <taxon>Agaricomycetidae</taxon>
        <taxon>Agaricales</taxon>
        <taxon>Pleurotineae</taxon>
        <taxon>Pleurotaceae</taxon>
        <taxon>Hohenbuehelia</taxon>
    </lineage>
</organism>
<reference evidence="2" key="1">
    <citation type="submission" date="2024-06" db="EMBL/GenBank/DDBJ databases">
        <title>Multi-omics analyses provide insights into the biosynthesis of the anticancer antibiotic pleurotin in Hohenbuehelia grisea.</title>
        <authorList>
            <person name="Weaver J.A."/>
            <person name="Alberti F."/>
        </authorList>
    </citation>
    <scope>NUCLEOTIDE SEQUENCE [LARGE SCALE GENOMIC DNA]</scope>
    <source>
        <strain evidence="2">T-177</strain>
    </source>
</reference>
<dbReference type="EMBL" id="JASNQZ010000015">
    <property type="protein sequence ID" value="KAL0946188.1"/>
    <property type="molecule type" value="Genomic_DNA"/>
</dbReference>
<gene>
    <name evidence="1" type="ORF">HGRIS_012449</name>
</gene>
<proteinExistence type="predicted"/>
<accession>A0ABR3ISB5</accession>